<dbReference type="AlphaFoldDB" id="A0A291TBU3"/>
<dbReference type="GO" id="GO:0005829">
    <property type="term" value="C:cytosol"/>
    <property type="evidence" value="ECO:0007669"/>
    <property type="project" value="TreeGrafter"/>
</dbReference>
<protein>
    <recommendedName>
        <fullName evidence="1">Stage 0 sporulation protein A homolog</fullName>
    </recommendedName>
</protein>
<dbReference type="SMART" id="SM00862">
    <property type="entry name" value="Trans_reg_C"/>
    <property type="match status" value="1"/>
</dbReference>
<dbReference type="Gene3D" id="1.10.10.10">
    <property type="entry name" value="Winged helix-like DNA-binding domain superfamily/Winged helix DNA-binding domain"/>
    <property type="match status" value="1"/>
</dbReference>
<dbReference type="PROSITE" id="PS50110">
    <property type="entry name" value="RESPONSE_REGULATORY"/>
    <property type="match status" value="1"/>
</dbReference>
<dbReference type="RefSeq" id="WP_098924292.1">
    <property type="nucleotide sequence ID" value="NZ_CP023819.1"/>
</dbReference>
<dbReference type="InterPro" id="IPR001867">
    <property type="entry name" value="OmpR/PhoB-type_DNA-bd"/>
</dbReference>
<dbReference type="Gene3D" id="3.40.50.2300">
    <property type="match status" value="1"/>
</dbReference>
<evidence type="ECO:0000313" key="11">
    <source>
        <dbReference type="Proteomes" id="UP000223709"/>
    </source>
</evidence>
<dbReference type="PROSITE" id="PS51755">
    <property type="entry name" value="OMPR_PHOB"/>
    <property type="match status" value="1"/>
</dbReference>
<dbReference type="CDD" id="cd17574">
    <property type="entry name" value="REC_OmpR"/>
    <property type="match status" value="1"/>
</dbReference>
<evidence type="ECO:0000256" key="4">
    <source>
        <dbReference type="ARBA" id="ARBA00023163"/>
    </source>
</evidence>
<name>A0A291TBU3_9FIRM</name>
<feature type="modified residue" description="4-aspartylphosphate" evidence="6">
    <location>
        <position position="51"/>
    </location>
</feature>
<evidence type="ECO:0000256" key="3">
    <source>
        <dbReference type="ARBA" id="ARBA00023125"/>
    </source>
</evidence>
<dbReference type="InterPro" id="IPR011006">
    <property type="entry name" value="CheY-like_superfamily"/>
</dbReference>
<evidence type="ECO:0000313" key="10">
    <source>
        <dbReference type="EMBL" id="ATL90520.1"/>
    </source>
</evidence>
<comment type="function">
    <text evidence="5">May play the central regulatory role in sporulation. It may be an element of the effector pathway responsible for the activation of sporulation genes in response to nutritional stress. Spo0A may act in concert with spo0H (a sigma factor) to control the expression of some genes that are critical to the sporulation process.</text>
</comment>
<feature type="DNA-binding region" description="OmpR/PhoB-type" evidence="7">
    <location>
        <begin position="123"/>
        <end position="224"/>
    </location>
</feature>
<proteinExistence type="predicted"/>
<organism evidence="10 11">
    <name type="scientific">Faecalibacterium prausnitzii</name>
    <dbReference type="NCBI Taxonomy" id="853"/>
    <lineage>
        <taxon>Bacteria</taxon>
        <taxon>Bacillati</taxon>
        <taxon>Bacillota</taxon>
        <taxon>Clostridia</taxon>
        <taxon>Eubacteriales</taxon>
        <taxon>Oscillospiraceae</taxon>
        <taxon>Faecalibacterium</taxon>
    </lineage>
</organism>
<dbReference type="GO" id="GO:0000976">
    <property type="term" value="F:transcription cis-regulatory region binding"/>
    <property type="evidence" value="ECO:0007669"/>
    <property type="project" value="TreeGrafter"/>
</dbReference>
<feature type="domain" description="OmpR/PhoB-type" evidence="9">
    <location>
        <begin position="123"/>
        <end position="224"/>
    </location>
</feature>
<dbReference type="Gene3D" id="6.10.250.690">
    <property type="match status" value="1"/>
</dbReference>
<reference evidence="10 11" key="1">
    <citation type="submission" date="2017-10" db="EMBL/GenBank/DDBJ databases">
        <title>Complete Genome Sequence of Faecalibacterium prausnitzii isolated from the gut of healthy adult Indian.</title>
        <authorList>
            <person name="Bag S."/>
            <person name="Ghosh T.S."/>
            <person name="Das B."/>
        </authorList>
    </citation>
    <scope>NUCLEOTIDE SEQUENCE [LARGE SCALE GENOMIC DNA]</scope>
    <source>
        <strain evidence="10 11">Indica</strain>
    </source>
</reference>
<dbReference type="GO" id="GO:0032993">
    <property type="term" value="C:protein-DNA complex"/>
    <property type="evidence" value="ECO:0007669"/>
    <property type="project" value="TreeGrafter"/>
</dbReference>
<keyword evidence="2" id="KW-0805">Transcription regulation</keyword>
<dbReference type="CDD" id="cd00383">
    <property type="entry name" value="trans_reg_C"/>
    <property type="match status" value="1"/>
</dbReference>
<gene>
    <name evidence="10" type="ORF">CRH10_09545</name>
</gene>
<sequence length="226" mass="24984">MANVLMVDDNRDLCQVVQTALERDGHRVETRLSGAELTEQLCHWADCILLDVMMPGEDGFAVCRRIRGLTDAPILFLTARTDEASVLEGLGIGADDYLAKPFRVAELRARVAAHLRRQNRTPVHRLVRGGVSFDLSAREAAVGGTPLPLTRSEYAICEYLALHAGQTFTKEQIYEAVFGIDGTADDTAVTQHIKNIRAKLRAAGVPEPEKLLNTVWGVGYRWKSED</sequence>
<dbReference type="Proteomes" id="UP000223709">
    <property type="component" value="Chromosome"/>
</dbReference>
<evidence type="ECO:0000259" key="9">
    <source>
        <dbReference type="PROSITE" id="PS51755"/>
    </source>
</evidence>
<keyword evidence="3 7" id="KW-0238">DNA-binding</keyword>
<evidence type="ECO:0000259" key="8">
    <source>
        <dbReference type="PROSITE" id="PS50110"/>
    </source>
</evidence>
<dbReference type="EMBL" id="CP023819">
    <property type="protein sequence ID" value="ATL90520.1"/>
    <property type="molecule type" value="Genomic_DNA"/>
</dbReference>
<dbReference type="Pfam" id="PF00072">
    <property type="entry name" value="Response_reg"/>
    <property type="match status" value="1"/>
</dbReference>
<dbReference type="InterPro" id="IPR036388">
    <property type="entry name" value="WH-like_DNA-bd_sf"/>
</dbReference>
<dbReference type="InterPro" id="IPR039420">
    <property type="entry name" value="WalR-like"/>
</dbReference>
<evidence type="ECO:0000256" key="7">
    <source>
        <dbReference type="PROSITE-ProRule" id="PRU01091"/>
    </source>
</evidence>
<dbReference type="PANTHER" id="PTHR48111">
    <property type="entry name" value="REGULATOR OF RPOS"/>
    <property type="match status" value="1"/>
</dbReference>
<feature type="domain" description="Response regulatory" evidence="8">
    <location>
        <begin position="3"/>
        <end position="115"/>
    </location>
</feature>
<dbReference type="SUPFAM" id="SSF52172">
    <property type="entry name" value="CheY-like"/>
    <property type="match status" value="1"/>
</dbReference>
<accession>A0A291TBU3</accession>
<evidence type="ECO:0000256" key="1">
    <source>
        <dbReference type="ARBA" id="ARBA00018672"/>
    </source>
</evidence>
<evidence type="ECO:0000256" key="5">
    <source>
        <dbReference type="ARBA" id="ARBA00024867"/>
    </source>
</evidence>
<keyword evidence="6" id="KW-0597">Phosphoprotein</keyword>
<evidence type="ECO:0000256" key="6">
    <source>
        <dbReference type="PROSITE-ProRule" id="PRU00169"/>
    </source>
</evidence>
<evidence type="ECO:0000256" key="2">
    <source>
        <dbReference type="ARBA" id="ARBA00023015"/>
    </source>
</evidence>
<dbReference type="GO" id="GO:0006355">
    <property type="term" value="P:regulation of DNA-templated transcription"/>
    <property type="evidence" value="ECO:0007669"/>
    <property type="project" value="InterPro"/>
</dbReference>
<dbReference type="InterPro" id="IPR001789">
    <property type="entry name" value="Sig_transdc_resp-reg_receiver"/>
</dbReference>
<dbReference type="GO" id="GO:0000156">
    <property type="term" value="F:phosphorelay response regulator activity"/>
    <property type="evidence" value="ECO:0007669"/>
    <property type="project" value="TreeGrafter"/>
</dbReference>
<keyword evidence="4" id="KW-0804">Transcription</keyword>
<dbReference type="Pfam" id="PF00486">
    <property type="entry name" value="Trans_reg_C"/>
    <property type="match status" value="1"/>
</dbReference>
<dbReference type="SMART" id="SM00448">
    <property type="entry name" value="REC"/>
    <property type="match status" value="1"/>
</dbReference>
<dbReference type="PANTHER" id="PTHR48111:SF2">
    <property type="entry name" value="RESPONSE REGULATOR SAER"/>
    <property type="match status" value="1"/>
</dbReference>